<dbReference type="Proteomes" id="UP000694395">
    <property type="component" value="Chromosome Y"/>
</dbReference>
<dbReference type="Ensembl" id="ENSOMYT00000111567.2">
    <property type="protein sequence ID" value="ENSOMYP00000102871.2"/>
    <property type="gene ID" value="ENSOMYG00000046341.2"/>
</dbReference>
<reference evidence="2" key="2">
    <citation type="submission" date="2025-08" db="UniProtKB">
        <authorList>
            <consortium name="Ensembl"/>
        </authorList>
    </citation>
    <scope>IDENTIFICATION</scope>
</reference>
<sequence length="97" mass="10983">MSHCEFEDIILHLNDRISSIRQVLEDGTNVLSIDGLLDQVNMPSGRGPVRQSGPVDVQPTQQEHLRKTSKTQIREMEFINYPEFKTIPHVNTAVTGK</sequence>
<name>A0A8C7UVV2_ONCMY</name>
<evidence type="ECO:0000256" key="1">
    <source>
        <dbReference type="SAM" id="MobiDB-lite"/>
    </source>
</evidence>
<proteinExistence type="predicted"/>
<reference evidence="2" key="1">
    <citation type="submission" date="2020-07" db="EMBL/GenBank/DDBJ databases">
        <title>A long reads based de novo assembly of the rainbow trout Arlee double haploid line genome.</title>
        <authorList>
            <person name="Gao G."/>
            <person name="Palti Y."/>
        </authorList>
    </citation>
    <scope>NUCLEOTIDE SEQUENCE [LARGE SCALE GENOMIC DNA]</scope>
</reference>
<keyword evidence="3" id="KW-1185">Reference proteome</keyword>
<dbReference type="GeneTree" id="ENSGT01060000252579"/>
<organism evidence="2 3">
    <name type="scientific">Oncorhynchus mykiss</name>
    <name type="common">Rainbow trout</name>
    <name type="synonym">Salmo gairdneri</name>
    <dbReference type="NCBI Taxonomy" id="8022"/>
    <lineage>
        <taxon>Eukaryota</taxon>
        <taxon>Metazoa</taxon>
        <taxon>Chordata</taxon>
        <taxon>Craniata</taxon>
        <taxon>Vertebrata</taxon>
        <taxon>Euteleostomi</taxon>
        <taxon>Actinopterygii</taxon>
        <taxon>Neopterygii</taxon>
        <taxon>Teleostei</taxon>
        <taxon>Protacanthopterygii</taxon>
        <taxon>Salmoniformes</taxon>
        <taxon>Salmonidae</taxon>
        <taxon>Salmoninae</taxon>
        <taxon>Oncorhynchus</taxon>
    </lineage>
</organism>
<reference evidence="2" key="3">
    <citation type="submission" date="2025-09" db="UniProtKB">
        <authorList>
            <consortium name="Ensembl"/>
        </authorList>
    </citation>
    <scope>IDENTIFICATION</scope>
</reference>
<evidence type="ECO:0000313" key="2">
    <source>
        <dbReference type="Ensembl" id="ENSOMYP00000102871.2"/>
    </source>
</evidence>
<accession>A0A8C7UVV2</accession>
<evidence type="ECO:0000313" key="3">
    <source>
        <dbReference type="Proteomes" id="UP000694395"/>
    </source>
</evidence>
<dbReference type="AlphaFoldDB" id="A0A8C7UVV2"/>
<feature type="region of interest" description="Disordered" evidence="1">
    <location>
        <begin position="42"/>
        <end position="70"/>
    </location>
</feature>
<protein>
    <submittedName>
        <fullName evidence="2">Uncharacterized protein</fullName>
    </submittedName>
</protein>